<organism evidence="3 4">
    <name type="scientific">Pseudocercospora musae</name>
    <dbReference type="NCBI Taxonomy" id="113226"/>
    <lineage>
        <taxon>Eukaryota</taxon>
        <taxon>Fungi</taxon>
        <taxon>Dikarya</taxon>
        <taxon>Ascomycota</taxon>
        <taxon>Pezizomycotina</taxon>
        <taxon>Dothideomycetes</taxon>
        <taxon>Dothideomycetidae</taxon>
        <taxon>Mycosphaerellales</taxon>
        <taxon>Mycosphaerellaceae</taxon>
        <taxon>Pseudocercospora</taxon>
    </lineage>
</organism>
<dbReference type="AlphaFoldDB" id="A0A139I0A1"/>
<evidence type="ECO:0000313" key="4">
    <source>
        <dbReference type="Proteomes" id="UP000073492"/>
    </source>
</evidence>
<accession>A0A139I0A1</accession>
<protein>
    <recommendedName>
        <fullName evidence="2">PI-PLC Y-box domain-containing protein</fullName>
    </recommendedName>
</protein>
<dbReference type="GO" id="GO:0035556">
    <property type="term" value="P:intracellular signal transduction"/>
    <property type="evidence" value="ECO:0007669"/>
    <property type="project" value="InterPro"/>
</dbReference>
<feature type="region of interest" description="Disordered" evidence="1">
    <location>
        <begin position="191"/>
        <end position="210"/>
    </location>
</feature>
<dbReference type="EMBL" id="LFZO01000499">
    <property type="protein sequence ID" value="KXT08039.1"/>
    <property type="molecule type" value="Genomic_DNA"/>
</dbReference>
<feature type="compositionally biased region" description="Basic residues" evidence="1">
    <location>
        <begin position="119"/>
        <end position="140"/>
    </location>
</feature>
<sequence length="210" mass="23538">MCCHSRIIFATCGHSSFCPRPLVECRHASFDPSVPWSTGCEIVAHPYKSLRLDQLCPPCKKRRDALIRDIEEKQVVKFDEWQWKVSYGMPSHGGKDYWGKKADEREAEERKKTEPAAASKHKKSTLKRFSWRRSNKRKSGRLREGHVDGDVTPTITDCKSTVASPIGFSQIELAEPHATVVLSVLSSNTSFEAQSAPIDHSGTVTANQTP</sequence>
<dbReference type="InterPro" id="IPR001711">
    <property type="entry name" value="PLipase_C_Pinositol-sp_Y"/>
</dbReference>
<dbReference type="GO" id="GO:0006629">
    <property type="term" value="P:lipid metabolic process"/>
    <property type="evidence" value="ECO:0007669"/>
    <property type="project" value="InterPro"/>
</dbReference>
<dbReference type="OrthoDB" id="3927958at2759"/>
<proteinExistence type="predicted"/>
<dbReference type="GO" id="GO:0004435">
    <property type="term" value="F:phosphatidylinositol-4,5-bisphosphate phospholipase C activity"/>
    <property type="evidence" value="ECO:0007669"/>
    <property type="project" value="InterPro"/>
</dbReference>
<feature type="compositionally biased region" description="Basic and acidic residues" evidence="1">
    <location>
        <begin position="96"/>
        <end position="114"/>
    </location>
</feature>
<gene>
    <name evidence="3" type="ORF">AC579_1104</name>
</gene>
<evidence type="ECO:0000313" key="3">
    <source>
        <dbReference type="EMBL" id="KXT08039.1"/>
    </source>
</evidence>
<dbReference type="Proteomes" id="UP000073492">
    <property type="component" value="Unassembled WGS sequence"/>
</dbReference>
<evidence type="ECO:0000259" key="2">
    <source>
        <dbReference type="PROSITE" id="PS50008"/>
    </source>
</evidence>
<reference evidence="3 4" key="1">
    <citation type="submission" date="2015-07" db="EMBL/GenBank/DDBJ databases">
        <title>Comparative genomics of the Sigatoka disease complex on banana suggests a link between parallel evolutionary changes in Pseudocercospora fijiensis and Pseudocercospora eumusae and increased virulence on the banana host.</title>
        <authorList>
            <person name="Chang T.-C."/>
            <person name="Salvucci A."/>
            <person name="Crous P.W."/>
            <person name="Stergiopoulos I."/>
        </authorList>
    </citation>
    <scope>NUCLEOTIDE SEQUENCE [LARGE SCALE GENOMIC DNA]</scope>
    <source>
        <strain evidence="3 4">CBS 116634</strain>
    </source>
</reference>
<keyword evidence="4" id="KW-1185">Reference proteome</keyword>
<dbReference type="PROSITE" id="PS50008">
    <property type="entry name" value="PIPLC_Y_DOMAIN"/>
    <property type="match status" value="1"/>
</dbReference>
<evidence type="ECO:0000256" key="1">
    <source>
        <dbReference type="SAM" id="MobiDB-lite"/>
    </source>
</evidence>
<feature type="region of interest" description="Disordered" evidence="1">
    <location>
        <begin position="96"/>
        <end position="156"/>
    </location>
</feature>
<comment type="caution">
    <text evidence="3">The sequence shown here is derived from an EMBL/GenBank/DDBJ whole genome shotgun (WGS) entry which is preliminary data.</text>
</comment>
<name>A0A139I0A1_9PEZI</name>
<feature type="domain" description="PI-PLC Y-box" evidence="2">
    <location>
        <begin position="28"/>
        <end position="49"/>
    </location>
</feature>